<name>A0A1G1ZID1_9BACT</name>
<gene>
    <name evidence="1" type="ORF">A3B92_00825</name>
</gene>
<sequence length="311" mass="35157">MARNNKNIPSSKNQEGPFFKLLVEGKFLPNQIKIKKGFGILKRNLKSELLIENEWQKFLTSGFKLRSGDTKPSRYHFVGAKVKNGQLIIKVDPTISYRDAIGGRSLKLKKMGRKFVPVPIGVVAAIIAKTNSGEEKLGIAIRNLKHDYKPGGYSVTAGGNAQTQDKETPTETVIREIKEETGLSPKEIYGLICRGITYNIGSSTAGVIFFVQTHLTPVDISSKIHDDENRIVFIPIRKKWFEKFIIETALASVEDGLAAMLLLGKDRYGEKWFEKMMKSLSKIWTKYIIGENRKKMEQKVIRKLKKLTKNL</sequence>
<organism evidence="1 2">
    <name type="scientific">Candidatus Harrisonbacteria bacterium RIFCSPHIGHO2_02_FULL_42_16</name>
    <dbReference type="NCBI Taxonomy" id="1798404"/>
    <lineage>
        <taxon>Bacteria</taxon>
        <taxon>Candidatus Harrisoniibacteriota</taxon>
    </lineage>
</organism>
<dbReference type="Gene3D" id="3.90.79.10">
    <property type="entry name" value="Nucleoside Triphosphate Pyrophosphohydrolase"/>
    <property type="match status" value="1"/>
</dbReference>
<dbReference type="STRING" id="1798404.A3B92_00825"/>
<evidence type="ECO:0000313" key="1">
    <source>
        <dbReference type="EMBL" id="OGY64314.1"/>
    </source>
</evidence>
<proteinExistence type="predicted"/>
<dbReference type="InterPro" id="IPR015797">
    <property type="entry name" value="NUDIX_hydrolase-like_dom_sf"/>
</dbReference>
<accession>A0A1G1ZID1</accession>
<dbReference type="SUPFAM" id="SSF55811">
    <property type="entry name" value="Nudix"/>
    <property type="match status" value="1"/>
</dbReference>
<dbReference type="EMBL" id="MHJG01000005">
    <property type="protein sequence ID" value="OGY64314.1"/>
    <property type="molecule type" value="Genomic_DNA"/>
</dbReference>
<evidence type="ECO:0000313" key="2">
    <source>
        <dbReference type="Proteomes" id="UP000177960"/>
    </source>
</evidence>
<dbReference type="Proteomes" id="UP000177960">
    <property type="component" value="Unassembled WGS sequence"/>
</dbReference>
<protein>
    <submittedName>
        <fullName evidence="1">Uncharacterized protein</fullName>
    </submittedName>
</protein>
<comment type="caution">
    <text evidence="1">The sequence shown here is derived from an EMBL/GenBank/DDBJ whole genome shotgun (WGS) entry which is preliminary data.</text>
</comment>
<reference evidence="1 2" key="1">
    <citation type="journal article" date="2016" name="Nat. Commun.">
        <title>Thousands of microbial genomes shed light on interconnected biogeochemical processes in an aquifer system.</title>
        <authorList>
            <person name="Anantharaman K."/>
            <person name="Brown C.T."/>
            <person name="Hug L.A."/>
            <person name="Sharon I."/>
            <person name="Castelle C.J."/>
            <person name="Probst A.J."/>
            <person name="Thomas B.C."/>
            <person name="Singh A."/>
            <person name="Wilkins M.J."/>
            <person name="Karaoz U."/>
            <person name="Brodie E.L."/>
            <person name="Williams K.H."/>
            <person name="Hubbard S.S."/>
            <person name="Banfield J.F."/>
        </authorList>
    </citation>
    <scope>NUCLEOTIDE SEQUENCE [LARGE SCALE GENOMIC DNA]</scope>
</reference>
<dbReference type="AlphaFoldDB" id="A0A1G1ZID1"/>